<gene>
    <name evidence="1" type="ORF">DO97_02430</name>
</gene>
<proteinExistence type="predicted"/>
<keyword evidence="2" id="KW-1185">Reference proteome</keyword>
<organism evidence="1 2">
    <name type="scientific">Neosynechococcus sphagnicola sy1</name>
    <dbReference type="NCBI Taxonomy" id="1497020"/>
    <lineage>
        <taxon>Bacteria</taxon>
        <taxon>Bacillati</taxon>
        <taxon>Cyanobacteriota</taxon>
        <taxon>Cyanophyceae</taxon>
        <taxon>Neosynechococcales</taxon>
        <taxon>Neosynechococcaceae</taxon>
        <taxon>Neosynechococcus</taxon>
    </lineage>
</organism>
<comment type="caution">
    <text evidence="1">The sequence shown here is derived from an EMBL/GenBank/DDBJ whole genome shotgun (WGS) entry which is preliminary data.</text>
</comment>
<evidence type="ECO:0000313" key="2">
    <source>
        <dbReference type="Proteomes" id="UP000030170"/>
    </source>
</evidence>
<evidence type="ECO:0000313" key="1">
    <source>
        <dbReference type="EMBL" id="KGF73185.1"/>
    </source>
</evidence>
<protein>
    <submittedName>
        <fullName evidence="1">Uncharacterized protein</fullName>
    </submittedName>
</protein>
<dbReference type="Proteomes" id="UP000030170">
    <property type="component" value="Unassembled WGS sequence"/>
</dbReference>
<feature type="non-terminal residue" evidence="1">
    <location>
        <position position="77"/>
    </location>
</feature>
<reference evidence="1 2" key="1">
    <citation type="journal article" date="2014" name="Mol. Ecol.">
        <title>Evolution of Synechococcus.</title>
        <authorList>
            <person name="Dvorak P."/>
            <person name="Casamatta D."/>
            <person name="Hasler P."/>
            <person name="Poulickova A."/>
            <person name="Ondrej V."/>
            <person name="Sanges R."/>
        </authorList>
    </citation>
    <scope>NUCLEOTIDE SEQUENCE [LARGE SCALE GENOMIC DNA]</scope>
    <source>
        <strain evidence="1 2">CAUP A 1101</strain>
    </source>
</reference>
<accession>A0A098TLJ7</accession>
<dbReference type="AlphaFoldDB" id="A0A098TLJ7"/>
<dbReference type="EMBL" id="JJML01000015">
    <property type="protein sequence ID" value="KGF73185.1"/>
    <property type="molecule type" value="Genomic_DNA"/>
</dbReference>
<name>A0A098TLJ7_9CYAN</name>
<sequence>MQHEELIEVLKFTYFDSQIKTILSDRSTFCDLAVEQELAPVLEVLRQTGEVEGACCGVKPGVSGLVYELRGRTFQLT</sequence>